<sequence>MIPLTSEEIIGQLTLVKSMTPFILCRKLKFTLGNDSFGLPIYLDSSTGVLRASQSLWQKQNDGTLLLSVTVKNIDHDEFSDRALVIISWKDEYVNGNHNNKTGYDKQNRVPENDEKQIPKLKIVTRSFVGLQPIELELTREDIKPTENVCHGQAWSITAKIIFPPGNHNVHIELLAPRYVNDVCGYVKYFGVSFIGHHIKIGKINLTKINHLGTTLDDSEQIQQIIVEFENVEVEKATSPIPDPFSVYLKFAVIMLETVSLPVDAKLKAGILLGTKELVWVGLLRMIYSKTCPTLPIELNISSYPKKMVPTDIITVTADVFLPILNENYTFSVYSVGQSATIASLSLEKGEGFNKYEAKSMMKTTQEEVLSDSIITKRIDMFVEELRNIYGLLYHASRESKTVKLVVYIQILNKPSTRVIIGFRVHASNRKVIFKECNIPIVANSNDKGKFQASYIENNHSAQVETEKIGEINFKISFPPKSMQTYSLKLKFNKFILGEICYATITDIGTGIKQRIIGMRLHTSYSTHGINKLRSEATVYLGLVENPTDDITKHYITLNVKIKPHQEKSFPNVFTTQLITDFILSSGQKETSSLSFKVTKSKPQVIPSHKRPVAVLTVLSSTTNIPTKSYYTTVFAVITWSEMILYSPVSIILQISSHESEVIEQKFCSIGKALETVVPINAETSIKNNVGRIELPSVYIQSFDNYTNEERSMTIKYAIQINEITDIILSLDILFSGEKISKEITLVPKTNTPQSALSFNEQPSGLLQSLLISRADNYLHPDSFSIIMASVVISSSARQQCSMKIETSKVQNEVNIIDPKILDTGLTITSHNFQFNVSNNIVYIGIGKQQFEDNQQANGAVTKNEPTSINIMIPLNITSTVSNSIDLKLVLFGEKQNYEFPFMFNIGPLQTMPTTALSSITYEIDAINIDKQPDRTDTPLTPGEIGRIYNRISLNLPKCEEYQISFSTLPNSPWPVDIIDILILDVSNYIWISDLSDYQVIKYSRPGSLTTDSASVKLMICAPTGFGNEIRVDVLIRPWIRNNNEKLKSQQSVKIMGNVKIKSISSEFNLTSCIFNVSSEKSMEQYILENNKSLNAKQILIVSANTTDNLTPGVGETTKSTFFIQVPENSKLPNCSVVFRSGYSDINNESELTILNVDIEFGNVFRNSQREKFRVEYTSKYLNGQNDTASVDFGNLVNPSDFNEHSKSIIKINVIARVSDSRVVNSGSKTKLEMTAKFGSLSGTTEVFQVIKRNGNERAIVSMNLQEIQETGKDKQFYGEGDILILNLEMKMEQNSSLECSRHTLNVYPGVSVKNVDVSPLQPNLSFMYYKVPNTKPSGPLVFKGDSFRFDNEISVKIYVYFKDQIFLPSQKNTAKYTVVAELVCISTNRPQQVSTYISRFMSKRTVTLAGTNFINITRKKCDNVVKLTEKQNNNNCPVNSLSKLSIHDTVGGSQSNSLISHQPITILFNHLVYVSQISPISLDLNNKIKILNVSTTTDGILFKHIVTMNESIKQPYMENIYFNPLLATRGLHFITIDAQDNTRNANFSVEVYGCNAIWEPLKFDMGHGINEIIMLLKPSNVIVGRNSRNNSTLISENMGKSWIVTNQWKLKNILSQSSEIITSYETPWFNIQNKSCDDFTISLCNPGGDSWKLLDNIRFTSDSFKITVSPSSIGIPNKIIGQLTFRDIRSDQIEECGQLFFLLEGVQHNNFPIYVENSTGFIRFSRFNNFNWPKLIHHKIYMTVKLYVSPNKEMDSSRISVNPSNLQLLVTRSDAATNTLCPTEVIALSVQLGLPAGTTPITVELFGPTKDTIIYGFVEFIDISYIGNTYTAVDLSSVTVIDIPNVVENYSLTLRFAVGLWSNNSIVDGMQFICNCKVSDGISVVTSTTTITSRKLCTVFQPELNMLSNFPYIVPGDILLFQAEAYFTFETGNYTFTVYIIGSSSTISNFEVILGNGMNYPEGSEVRQSEDDLTLTKQIDVQIKGLKNKNARATYLTKSNRSVKLNAYIQAVTYPSTRAIIGFRFRYSQADVIIREIQISIIANYRNFINVSNPTFNFSGISSPAKVETFAEVFFSLRLPPLSKQIYAVEIGFDNVSLGEFCYSTITEVGKGITNRTTGMRLYTEYMTQKLTMHRRMAVINLGVLENPATNNTDYYVIFKIIVRPWMDKAFPTISETQIYARVFITGTPQQRQSIAFSVVDEPILPITANNSPNVNLYKTEPALSEPMDAYNGILFAEISWVEQVIYSPVKILLSITSSQLPYWAIDSLATSRNNNSVVRGAFNLLSFSMIICSGARQTYSAQLYVLQITNIVTFMKTKTIVFGRSISKSGTSSTIANANTINLNMASQYFDSE</sequence>
<dbReference type="EMBL" id="UZAI01017104">
    <property type="protein sequence ID" value="VDP20523.1"/>
    <property type="molecule type" value="Genomic_DNA"/>
</dbReference>
<accession>A0A183MJR1</accession>
<protein>
    <submittedName>
        <fullName evidence="1">Uncharacterized protein</fullName>
    </submittedName>
</protein>
<keyword evidence="2" id="KW-1185">Reference proteome</keyword>
<name>A0A183MJR1_9TREM</name>
<dbReference type="Proteomes" id="UP000277204">
    <property type="component" value="Unassembled WGS sequence"/>
</dbReference>
<evidence type="ECO:0000313" key="1">
    <source>
        <dbReference type="EMBL" id="VDP20523.1"/>
    </source>
</evidence>
<organism evidence="1 2">
    <name type="scientific">Schistosoma margrebowiei</name>
    <dbReference type="NCBI Taxonomy" id="48269"/>
    <lineage>
        <taxon>Eukaryota</taxon>
        <taxon>Metazoa</taxon>
        <taxon>Spiralia</taxon>
        <taxon>Lophotrochozoa</taxon>
        <taxon>Platyhelminthes</taxon>
        <taxon>Trematoda</taxon>
        <taxon>Digenea</taxon>
        <taxon>Strigeidida</taxon>
        <taxon>Schistosomatoidea</taxon>
        <taxon>Schistosomatidae</taxon>
        <taxon>Schistosoma</taxon>
    </lineage>
</organism>
<evidence type="ECO:0000313" key="2">
    <source>
        <dbReference type="Proteomes" id="UP000277204"/>
    </source>
</evidence>
<proteinExistence type="predicted"/>
<gene>
    <name evidence="1" type="ORF">SMRZ_LOCUS16286</name>
</gene>
<reference evidence="1 2" key="1">
    <citation type="submission" date="2018-11" db="EMBL/GenBank/DDBJ databases">
        <authorList>
            <consortium name="Pathogen Informatics"/>
        </authorList>
    </citation>
    <scope>NUCLEOTIDE SEQUENCE [LARGE SCALE GENOMIC DNA]</scope>
    <source>
        <strain evidence="1 2">Zambia</strain>
    </source>
</reference>